<keyword evidence="3" id="KW-1185">Reference proteome</keyword>
<feature type="region of interest" description="Disordered" evidence="1">
    <location>
        <begin position="39"/>
        <end position="78"/>
    </location>
</feature>
<evidence type="ECO:0000256" key="1">
    <source>
        <dbReference type="SAM" id="MobiDB-lite"/>
    </source>
</evidence>
<dbReference type="EMBL" id="CP011310">
    <property type="protein sequence ID" value="AKQ41010.2"/>
    <property type="molecule type" value="Genomic_DNA"/>
</dbReference>
<dbReference type="KEGG" id="ery:CP97_01515"/>
<proteinExistence type="predicted"/>
<reference evidence="3" key="2">
    <citation type="submission" date="2015-04" db="EMBL/GenBank/DDBJ databases">
        <title>The complete genome sequence of Erythrobacter sp. s21-N3.</title>
        <authorList>
            <person name="Zhuang L."/>
            <person name="Liu Y."/>
            <person name="Shao Z."/>
        </authorList>
    </citation>
    <scope>NUCLEOTIDE SEQUENCE [LARGE SCALE GENOMIC DNA]</scope>
    <source>
        <strain evidence="3">s21-N3</strain>
    </source>
</reference>
<reference evidence="2 3" key="1">
    <citation type="journal article" date="2015" name="Int. J. Syst. Evol. Microbiol.">
        <title>Erythrobacter atlanticus sp. nov., a bacterium from ocean sediment able to degrade polycyclic aromatic hydrocarbons.</title>
        <authorList>
            <person name="Zhuang L."/>
            <person name="Liu Y."/>
            <person name="Wang L."/>
            <person name="Wang W."/>
            <person name="Shao Z."/>
        </authorList>
    </citation>
    <scope>NUCLEOTIDE SEQUENCE [LARGE SCALE GENOMIC DNA]</scope>
    <source>
        <strain evidence="3">s21-N3</strain>
    </source>
</reference>
<dbReference type="OrthoDB" id="7873635at2"/>
<accession>A0A0H4V929</accession>
<protein>
    <submittedName>
        <fullName evidence="2">Uncharacterized protein</fullName>
    </submittedName>
</protein>
<evidence type="ECO:0000313" key="2">
    <source>
        <dbReference type="EMBL" id="AKQ41010.2"/>
    </source>
</evidence>
<dbReference type="AlphaFoldDB" id="A0A0H4V929"/>
<gene>
    <name evidence="2" type="ORF">CP97_01515</name>
</gene>
<dbReference type="Proteomes" id="UP000059113">
    <property type="component" value="Chromosome"/>
</dbReference>
<sequence>MRLVALGAVGYAGYRYYEKKQAEKNEAFAADEAGGSNFAQVRNAGPDSMASKPAKDTWDEVDEASDESFPASDPPANY</sequence>
<evidence type="ECO:0000313" key="3">
    <source>
        <dbReference type="Proteomes" id="UP000059113"/>
    </source>
</evidence>
<organism evidence="2 3">
    <name type="scientific">Aurantiacibacter atlanticus</name>
    <dbReference type="NCBI Taxonomy" id="1648404"/>
    <lineage>
        <taxon>Bacteria</taxon>
        <taxon>Pseudomonadati</taxon>
        <taxon>Pseudomonadota</taxon>
        <taxon>Alphaproteobacteria</taxon>
        <taxon>Sphingomonadales</taxon>
        <taxon>Erythrobacteraceae</taxon>
        <taxon>Aurantiacibacter</taxon>
    </lineage>
</organism>
<name>A0A0H4V929_9SPHN</name>